<dbReference type="SUPFAM" id="SSF48403">
    <property type="entry name" value="Ankyrin repeat"/>
    <property type="match status" value="1"/>
</dbReference>
<dbReference type="GO" id="GO:0003712">
    <property type="term" value="F:transcription coregulator activity"/>
    <property type="evidence" value="ECO:0007669"/>
    <property type="project" value="UniProtKB-ARBA"/>
</dbReference>
<dbReference type="Pfam" id="PF12796">
    <property type="entry name" value="Ank_2"/>
    <property type="match status" value="2"/>
</dbReference>
<evidence type="ECO:0000256" key="3">
    <source>
        <dbReference type="ARBA" id="ARBA00023043"/>
    </source>
</evidence>
<keyword evidence="5" id="KW-0539">Nucleus</keyword>
<feature type="repeat" description="ANK" evidence="9">
    <location>
        <begin position="378"/>
        <end position="410"/>
    </location>
</feature>
<evidence type="ECO:0000256" key="9">
    <source>
        <dbReference type="PROSITE-ProRule" id="PRU00023"/>
    </source>
</evidence>
<evidence type="ECO:0000256" key="10">
    <source>
        <dbReference type="SAM" id="Coils"/>
    </source>
</evidence>
<protein>
    <recommendedName>
        <fullName evidence="6">Ankyrin repeat domain-containing protein 1</fullName>
    </recommendedName>
    <alternativeName>
        <fullName evidence="8">Cardiac ankyrin repeat protein</fullName>
    </alternativeName>
</protein>
<comment type="subcellular location">
    <subcellularLocation>
        <location evidence="1">Nucleus</location>
    </subcellularLocation>
</comment>
<keyword evidence="3 9" id="KW-0040">ANK repeat</keyword>
<evidence type="ECO:0000313" key="12">
    <source>
        <dbReference type="Proteomes" id="UP000710432"/>
    </source>
</evidence>
<dbReference type="InterPro" id="IPR002110">
    <property type="entry name" value="Ankyrin_rpt"/>
</dbReference>
<evidence type="ECO:0000256" key="5">
    <source>
        <dbReference type="ARBA" id="ARBA00023242"/>
    </source>
</evidence>
<dbReference type="Gene3D" id="1.25.40.20">
    <property type="entry name" value="Ankyrin repeat-containing domain"/>
    <property type="match status" value="2"/>
</dbReference>
<dbReference type="GO" id="GO:0031674">
    <property type="term" value="C:I band"/>
    <property type="evidence" value="ECO:0007669"/>
    <property type="project" value="UniProtKB-ARBA"/>
</dbReference>
<comment type="function">
    <text evidence="7">May play an important role in endothelial cell activation. May act as a nuclear transcription factor that negatively regulates the expression of cardiac genes.</text>
</comment>
<dbReference type="Proteomes" id="UP000710432">
    <property type="component" value="Unassembled WGS sequence"/>
</dbReference>
<proteinExistence type="predicted"/>
<dbReference type="SMART" id="SM00248">
    <property type="entry name" value="ANK"/>
    <property type="match status" value="5"/>
</dbReference>
<dbReference type="GO" id="GO:0005634">
    <property type="term" value="C:nucleus"/>
    <property type="evidence" value="ECO:0007669"/>
    <property type="project" value="UniProtKB-SubCell"/>
</dbReference>
<evidence type="ECO:0000256" key="8">
    <source>
        <dbReference type="ARBA" id="ARBA00078011"/>
    </source>
</evidence>
<dbReference type="FunFam" id="1.25.40.20:FF:000111">
    <property type="entry name" value="Ankyrin repeat domain-containing protein 1"/>
    <property type="match status" value="1"/>
</dbReference>
<dbReference type="FunFam" id="1.25.40.20:FF:000369">
    <property type="entry name" value="Ankyrin repeat domain-containing protein 1"/>
    <property type="match status" value="1"/>
</dbReference>
<evidence type="ECO:0000256" key="7">
    <source>
        <dbReference type="ARBA" id="ARBA00055990"/>
    </source>
</evidence>
<dbReference type="InterPro" id="IPR036770">
    <property type="entry name" value="Ankyrin_rpt-contain_sf"/>
</dbReference>
<evidence type="ECO:0000256" key="1">
    <source>
        <dbReference type="ARBA" id="ARBA00004123"/>
    </source>
</evidence>
<evidence type="ECO:0000256" key="6">
    <source>
        <dbReference type="ARBA" id="ARBA00039564"/>
    </source>
</evidence>
<dbReference type="AlphaFoldDB" id="A0A8J6H2M1"/>
<organism evidence="11 12">
    <name type="scientific">Microtus ochrogaster</name>
    <name type="common">Prairie vole</name>
    <dbReference type="NCBI Taxonomy" id="79684"/>
    <lineage>
        <taxon>Eukaryota</taxon>
        <taxon>Metazoa</taxon>
        <taxon>Chordata</taxon>
        <taxon>Craniata</taxon>
        <taxon>Vertebrata</taxon>
        <taxon>Euteleostomi</taxon>
        <taxon>Mammalia</taxon>
        <taxon>Eutheria</taxon>
        <taxon>Euarchontoglires</taxon>
        <taxon>Glires</taxon>
        <taxon>Rodentia</taxon>
        <taxon>Myomorpha</taxon>
        <taxon>Muroidea</taxon>
        <taxon>Cricetidae</taxon>
        <taxon>Arvicolinae</taxon>
        <taxon>Microtus</taxon>
    </lineage>
</organism>
<reference evidence="11" key="1">
    <citation type="submission" date="2020-03" db="EMBL/GenBank/DDBJ databases">
        <title>Studies in the Genomics of Life Span.</title>
        <authorList>
            <person name="Glass D."/>
        </authorList>
    </citation>
    <scope>NUCLEOTIDE SEQUENCE</scope>
    <source>
        <strain evidence="11">LTLLF</strain>
        <tissue evidence="11">Muscle</tissue>
    </source>
</reference>
<evidence type="ECO:0000313" key="11">
    <source>
        <dbReference type="EMBL" id="KAH0521308.1"/>
    </source>
</evidence>
<dbReference type="GO" id="GO:0006357">
    <property type="term" value="P:regulation of transcription by RNA polymerase II"/>
    <property type="evidence" value="ECO:0007669"/>
    <property type="project" value="TreeGrafter"/>
</dbReference>
<evidence type="ECO:0000256" key="2">
    <source>
        <dbReference type="ARBA" id="ARBA00022737"/>
    </source>
</evidence>
<accession>A0A8J6H2M1</accession>
<dbReference type="PANTHER" id="PTHR24126">
    <property type="entry name" value="ANKYRIN REPEAT, PH AND SEC7 DOMAIN CONTAINING PROTEIN SECG-RELATED"/>
    <property type="match status" value="1"/>
</dbReference>
<sequence length="479" mass="54522">MVFMGNMDPLQLPSWCTLQSGKILTSILRQGGRSFKAFESKPLALTQRGHGIRIQNKPQEEQTTTPLAEKSRTTLCMRTRVYISSMRTRVRIPSMRTRVRIPSMRTRVRIPSMRTRVRIPSTQVNLLTAARSCHLSTEYLRTTPGVHPRDRDTSRLIAASMMVLRVEELVTGKKNSNEAAGEFLPGDFRDGEYEAAVALEKQEDLKTLPVHRVNLEEEQRKREKQREAELKKKKLEQRSKLENLEDLEIIVQLKKRKKYKKTKVPVVKEPEPEIITEPVGVPRFLKAALENKLPVVEKFLSDKNSPDVCDEYKRTALHRACLEGHLAIVEKLMEAGAQIEFRDMLESTAIHWACRGGNLDVLKLLLNKGAKISARDKLLSTALHVAVRTGHYECAEHLIACEADLNAKDREGDTPLHDAVRLNRYKMIRLLMTFGADLNVKNCAGKTPMDLVLHWQNGTKAIFDSLKENGYKTSRIATF</sequence>
<gene>
    <name evidence="11" type="ORF">LTLLF_101045</name>
</gene>
<feature type="repeat" description="ANK" evidence="9">
    <location>
        <begin position="345"/>
        <end position="377"/>
    </location>
</feature>
<dbReference type="PANTHER" id="PTHR24126:SF7">
    <property type="entry name" value="ANKYRIN REPEAT DOMAIN-CONTAINING PROTEIN 1"/>
    <property type="match status" value="1"/>
</dbReference>
<dbReference type="EMBL" id="JAATJU010000100">
    <property type="protein sequence ID" value="KAH0521308.1"/>
    <property type="molecule type" value="Genomic_DNA"/>
</dbReference>
<dbReference type="GO" id="GO:0061629">
    <property type="term" value="F:RNA polymerase II-specific DNA-binding transcription factor binding"/>
    <property type="evidence" value="ECO:0007669"/>
    <property type="project" value="TreeGrafter"/>
</dbReference>
<dbReference type="PROSITE" id="PS50088">
    <property type="entry name" value="ANK_REPEAT"/>
    <property type="match status" value="4"/>
</dbReference>
<feature type="repeat" description="ANK" evidence="9">
    <location>
        <begin position="312"/>
        <end position="344"/>
    </location>
</feature>
<comment type="caution">
    <text evidence="11">The sequence shown here is derived from an EMBL/GenBank/DDBJ whole genome shotgun (WGS) entry which is preliminary data.</text>
</comment>
<feature type="repeat" description="ANK" evidence="9">
    <location>
        <begin position="411"/>
        <end position="443"/>
    </location>
</feature>
<feature type="coiled-coil region" evidence="10">
    <location>
        <begin position="213"/>
        <end position="247"/>
    </location>
</feature>
<keyword evidence="4 10" id="KW-0175">Coiled coil</keyword>
<dbReference type="PRINTS" id="PR01415">
    <property type="entry name" value="ANKYRIN"/>
</dbReference>
<evidence type="ECO:0000256" key="4">
    <source>
        <dbReference type="ARBA" id="ARBA00023054"/>
    </source>
</evidence>
<dbReference type="PROSITE" id="PS50297">
    <property type="entry name" value="ANK_REP_REGION"/>
    <property type="match status" value="4"/>
</dbReference>
<name>A0A8J6H2M1_MICOH</name>
<keyword evidence="2" id="KW-0677">Repeat</keyword>